<accession>A0A6S6QLA3</accession>
<dbReference type="Proteomes" id="UP000515317">
    <property type="component" value="Chromosome"/>
</dbReference>
<evidence type="ECO:0000313" key="1">
    <source>
        <dbReference type="EMBL" id="BCJ91174.1"/>
    </source>
</evidence>
<gene>
    <name evidence="1" type="ORF">IZ6_19090</name>
</gene>
<protein>
    <submittedName>
        <fullName evidence="1">Uncharacterized protein</fullName>
    </submittedName>
</protein>
<dbReference type="EMBL" id="AP023361">
    <property type="protein sequence ID" value="BCJ91174.1"/>
    <property type="molecule type" value="Genomic_DNA"/>
</dbReference>
<organism evidence="1 2">
    <name type="scientific">Terrihabitans soli</name>
    <dbReference type="NCBI Taxonomy" id="708113"/>
    <lineage>
        <taxon>Bacteria</taxon>
        <taxon>Pseudomonadati</taxon>
        <taxon>Pseudomonadota</taxon>
        <taxon>Alphaproteobacteria</taxon>
        <taxon>Hyphomicrobiales</taxon>
        <taxon>Terrihabitans</taxon>
    </lineage>
</organism>
<dbReference type="KEGG" id="tso:IZ6_19090"/>
<proteinExistence type="predicted"/>
<sequence length="67" mass="7048">MGGERAIHGSDDHVLAVDERAVDVENNEIHVGAFPGLHLVVCALPANGRNSACLRPEKARRIAPAGP</sequence>
<dbReference type="AlphaFoldDB" id="A0A6S6QLA3"/>
<reference evidence="1 2" key="1">
    <citation type="submission" date="2020-08" db="EMBL/GenBank/DDBJ databases">
        <title>Genome sequence of Rhizobiales bacterium strain IZ6.</title>
        <authorList>
            <person name="Nakai R."/>
            <person name="Naganuma T."/>
        </authorList>
    </citation>
    <scope>NUCLEOTIDE SEQUENCE [LARGE SCALE GENOMIC DNA]</scope>
    <source>
        <strain evidence="1 2">IZ6</strain>
    </source>
</reference>
<keyword evidence="2" id="KW-1185">Reference proteome</keyword>
<name>A0A6S6QLA3_9HYPH</name>
<evidence type="ECO:0000313" key="2">
    <source>
        <dbReference type="Proteomes" id="UP000515317"/>
    </source>
</evidence>